<evidence type="ECO:0000313" key="4">
    <source>
        <dbReference type="EMBL" id="ACQ81994.1"/>
    </source>
</evidence>
<comment type="similarity">
    <text evidence="2">Belongs to the UPP synthase family. Z-FPP synthase subfamily.</text>
</comment>
<dbReference type="InterPro" id="IPR018520">
    <property type="entry name" value="UPP_synth-like_CS"/>
</dbReference>
<dbReference type="AlphaFoldDB" id="C5C3T5"/>
<organism evidence="4 5">
    <name type="scientific">Beutenbergia cavernae (strain ATCC BAA-8 / DSM 12333 / CCUG 43141 / JCM 11478 / NBRC 16432 / NCIMB 13614 / HKI 0122)</name>
    <dbReference type="NCBI Taxonomy" id="471853"/>
    <lineage>
        <taxon>Bacteria</taxon>
        <taxon>Bacillati</taxon>
        <taxon>Actinomycetota</taxon>
        <taxon>Actinomycetes</taxon>
        <taxon>Micrococcales</taxon>
        <taxon>Beutenbergiaceae</taxon>
        <taxon>Beutenbergia</taxon>
    </lineage>
</organism>
<dbReference type="EMBL" id="CP001618">
    <property type="protein sequence ID" value="ACQ81994.1"/>
    <property type="molecule type" value="Genomic_DNA"/>
</dbReference>
<feature type="binding site" evidence="3">
    <location>
        <position position="95"/>
    </location>
    <ligand>
        <name>substrate</name>
    </ligand>
</feature>
<feature type="binding site" evidence="3">
    <location>
        <position position="47"/>
    </location>
    <ligand>
        <name>substrate</name>
    </ligand>
</feature>
<reference evidence="4 5" key="1">
    <citation type="journal article" date="2009" name="Stand. Genomic Sci.">
        <title>Complete genome sequence of Beutenbergia cavernae type strain (HKI 0122).</title>
        <authorList>
            <person name="Land M."/>
            <person name="Pukall R."/>
            <person name="Abt B."/>
            <person name="Goker M."/>
            <person name="Rohde M."/>
            <person name="Glavina Del Rio T."/>
            <person name="Tice H."/>
            <person name="Copeland A."/>
            <person name="Cheng J.F."/>
            <person name="Lucas S."/>
            <person name="Chen F."/>
            <person name="Nolan M."/>
            <person name="Bruce D."/>
            <person name="Goodwin L."/>
            <person name="Pitluck S."/>
            <person name="Ivanova N."/>
            <person name="Mavromatis K."/>
            <person name="Ovchinnikova G."/>
            <person name="Pati A."/>
            <person name="Chen A."/>
            <person name="Palaniappan K."/>
            <person name="Hauser L."/>
            <person name="Chang Y.J."/>
            <person name="Jefferies C.C."/>
            <person name="Saunders E."/>
            <person name="Brettin T."/>
            <person name="Detter J.C."/>
            <person name="Han C."/>
            <person name="Chain P."/>
            <person name="Bristow J."/>
            <person name="Eisen J.A."/>
            <person name="Markowitz V."/>
            <person name="Hugenholtz P."/>
            <person name="Kyrpides N.C."/>
            <person name="Klenk H.P."/>
            <person name="Lapidus A."/>
        </authorList>
    </citation>
    <scope>NUCLEOTIDE SEQUENCE [LARGE SCALE GENOMIC DNA]</scope>
    <source>
        <strain evidence="5">ATCC BAA-8 / DSM 12333 / NBRC 16432</strain>
    </source>
</reference>
<dbReference type="InterPro" id="IPR036424">
    <property type="entry name" value="UPP_synth-like_sf"/>
</dbReference>
<evidence type="ECO:0000256" key="3">
    <source>
        <dbReference type="HAMAP-Rule" id="MF_01139"/>
    </source>
</evidence>
<dbReference type="RefSeq" id="WP_015884231.1">
    <property type="nucleotide sequence ID" value="NC_012669.1"/>
</dbReference>
<evidence type="ECO:0000256" key="1">
    <source>
        <dbReference type="ARBA" id="ARBA00022679"/>
    </source>
</evidence>
<dbReference type="NCBIfam" id="TIGR00055">
    <property type="entry name" value="uppS"/>
    <property type="match status" value="1"/>
</dbReference>
<dbReference type="GO" id="GO:0045547">
    <property type="term" value="F:ditrans,polycis-polyprenyl diphosphate synthase [(2E,6E)-farnesyl diphosphate specific] activity"/>
    <property type="evidence" value="ECO:0007669"/>
    <property type="project" value="TreeGrafter"/>
</dbReference>
<evidence type="ECO:0000313" key="5">
    <source>
        <dbReference type="Proteomes" id="UP000007962"/>
    </source>
</evidence>
<dbReference type="eggNOG" id="COG0020">
    <property type="taxonomic scope" value="Bacteria"/>
</dbReference>
<comment type="function">
    <text evidence="3">Catalyzes the condensation of isopentenyl diphosphate (IPP) with allylic pyrophosphates generating different type of terpenoids.</text>
</comment>
<dbReference type="PANTHER" id="PTHR10291">
    <property type="entry name" value="DEHYDRODOLICHYL DIPHOSPHATE SYNTHASE FAMILY MEMBER"/>
    <property type="match status" value="1"/>
</dbReference>
<name>C5C3T5_BEUC1</name>
<feature type="binding site" evidence="3">
    <location>
        <position position="42"/>
    </location>
    <ligand>
        <name>Mg(2+)</name>
        <dbReference type="ChEBI" id="CHEBI:18420"/>
    </ligand>
</feature>
<dbReference type="SUPFAM" id="SSF64005">
    <property type="entry name" value="Undecaprenyl diphosphate synthase"/>
    <property type="match status" value="1"/>
</dbReference>
<dbReference type="EC" id="2.5.1.-" evidence="3"/>
<dbReference type="GO" id="GO:0000287">
    <property type="term" value="F:magnesium ion binding"/>
    <property type="evidence" value="ECO:0007669"/>
    <property type="project" value="UniProtKB-UniRule"/>
</dbReference>
<keyword evidence="3" id="KW-0460">Magnesium</keyword>
<dbReference type="Pfam" id="PF01255">
    <property type="entry name" value="Prenyltransf"/>
    <property type="match status" value="1"/>
</dbReference>
<keyword evidence="5" id="KW-1185">Reference proteome</keyword>
<feature type="binding site" evidence="3">
    <location>
        <position position="215"/>
    </location>
    <ligand>
        <name>substrate</name>
    </ligand>
</feature>
<feature type="binding site" evidence="3">
    <location>
        <position position="60"/>
    </location>
    <ligand>
        <name>substrate</name>
    </ligand>
</feature>
<proteinExistence type="inferred from homology"/>
<dbReference type="HAMAP" id="MF_01139">
    <property type="entry name" value="ISPT"/>
    <property type="match status" value="1"/>
</dbReference>
<sequence length="264" mass="28452">MNGPALPGAAFARRAAEGLAERRLERALAGAPVPRHVGLVMDGNRRWARLAGSLDPRVGHRAGAEHLSVVLGWCARAGIDRASVYVLSAANIAKRGPDEVAHLMTLLETTIARQRRDDAEWSLAVAGSLDLLPDRTAHALKEAIDATAGRPRSLTLAIGYDPHEEIAAAVRAHLADAADDAGRPGATLTDLARAFDADDLDARIPGGSDIDLVIRTSGERRLSGFFPWRSAGAELVFCDVYWPGFRRLDFLRALRTYAQRVGTR</sequence>
<gene>
    <name evidence="4" type="ordered locus">Bcav_3752</name>
</gene>
<comment type="caution">
    <text evidence="3">Lacks conserved residue(s) required for the propagation of feature annotation.</text>
</comment>
<keyword evidence="3" id="KW-0479">Metal-binding</keyword>
<dbReference type="PROSITE" id="PS01066">
    <property type="entry name" value="UPP_SYNTHASE"/>
    <property type="match status" value="1"/>
</dbReference>
<feature type="binding site" evidence="3">
    <location>
        <position position="234"/>
    </location>
    <ligand>
        <name>Mg(2+)</name>
        <dbReference type="ChEBI" id="CHEBI:18420"/>
    </ligand>
</feature>
<feature type="active site" evidence="3">
    <location>
        <position position="42"/>
    </location>
</feature>
<feature type="binding site" evidence="3">
    <location>
        <begin position="221"/>
        <end position="223"/>
    </location>
    <ligand>
        <name>substrate</name>
    </ligand>
</feature>
<dbReference type="KEGG" id="bcv:Bcav_3752"/>
<dbReference type="Proteomes" id="UP000007962">
    <property type="component" value="Chromosome"/>
</dbReference>
<dbReference type="InterPro" id="IPR001441">
    <property type="entry name" value="UPP_synth-like"/>
</dbReference>
<dbReference type="STRING" id="471853.Bcav_3752"/>
<dbReference type="PANTHER" id="PTHR10291:SF43">
    <property type="entry name" value="DEHYDRODOLICHYL DIPHOSPHATE SYNTHASE COMPLEX SUBUNIT DHDDS"/>
    <property type="match status" value="1"/>
</dbReference>
<dbReference type="GO" id="GO:0016094">
    <property type="term" value="P:polyprenol biosynthetic process"/>
    <property type="evidence" value="ECO:0007669"/>
    <property type="project" value="TreeGrafter"/>
</dbReference>
<dbReference type="Gene3D" id="3.40.1180.10">
    <property type="entry name" value="Decaprenyl diphosphate synthase-like"/>
    <property type="match status" value="1"/>
</dbReference>
<protein>
    <recommendedName>
        <fullName evidence="3">Isoprenyl transferase</fullName>
        <ecNumber evidence="3">2.5.1.-</ecNumber>
    </recommendedName>
</protein>
<accession>C5C3T5</accession>
<comment type="subunit">
    <text evidence="3">Homodimer.</text>
</comment>
<feature type="active site" description="Proton acceptor" evidence="3">
    <location>
        <position position="91"/>
    </location>
</feature>
<dbReference type="HOGENOM" id="CLU_038505_2_0_11"/>
<feature type="binding site" evidence="3">
    <location>
        <begin position="43"/>
        <end position="46"/>
    </location>
    <ligand>
        <name>substrate</name>
    </ligand>
</feature>
<dbReference type="GO" id="GO:0005886">
    <property type="term" value="C:plasma membrane"/>
    <property type="evidence" value="ECO:0007669"/>
    <property type="project" value="TreeGrafter"/>
</dbReference>
<evidence type="ECO:0000256" key="2">
    <source>
        <dbReference type="ARBA" id="ARBA00038453"/>
    </source>
</evidence>
<comment type="cofactor">
    <cofactor evidence="3">
        <name>Mg(2+)</name>
        <dbReference type="ChEBI" id="CHEBI:18420"/>
    </cofactor>
    <text evidence="3">Binds 2 magnesium ions per subunit.</text>
</comment>
<dbReference type="GO" id="GO:0033850">
    <property type="term" value="F:Z-farnesyl diphosphate synthase activity"/>
    <property type="evidence" value="ECO:0007669"/>
    <property type="project" value="TreeGrafter"/>
</dbReference>
<keyword evidence="1 3" id="KW-0808">Transferase</keyword>
<dbReference type="CDD" id="cd00475">
    <property type="entry name" value="Cis_IPPS"/>
    <property type="match status" value="1"/>
</dbReference>